<proteinExistence type="predicted"/>
<accession>A0A2N0ZC14</accession>
<evidence type="ECO:0000313" key="3">
    <source>
        <dbReference type="Proteomes" id="UP000233343"/>
    </source>
</evidence>
<evidence type="ECO:0000313" key="2">
    <source>
        <dbReference type="EMBL" id="PKG27071.1"/>
    </source>
</evidence>
<protein>
    <submittedName>
        <fullName evidence="2">Phosphatidylserine/phosphatidylglycerophosphate/ cardiolipin synthase family protein</fullName>
    </submittedName>
</protein>
<organism evidence="2 3">
    <name type="scientific">Cytobacillus horneckiae</name>
    <dbReference type="NCBI Taxonomy" id="549687"/>
    <lineage>
        <taxon>Bacteria</taxon>
        <taxon>Bacillati</taxon>
        <taxon>Bacillota</taxon>
        <taxon>Bacilli</taxon>
        <taxon>Bacillales</taxon>
        <taxon>Bacillaceae</taxon>
        <taxon>Cytobacillus</taxon>
    </lineage>
</organism>
<reference evidence="2 3" key="1">
    <citation type="journal article" date="2010" name="Int. J. Syst. Evol. Microbiol.">
        <title>Bacillus horneckiae sp. nov., isolated from a spacecraft-assembly clean room.</title>
        <authorList>
            <person name="Vaishampayan P."/>
            <person name="Probst A."/>
            <person name="Krishnamurthi S."/>
            <person name="Ghosh S."/>
            <person name="Osman S."/>
            <person name="McDowall A."/>
            <person name="Ruckmani A."/>
            <person name="Mayilraj S."/>
            <person name="Venkateswaran K."/>
        </authorList>
    </citation>
    <scope>NUCLEOTIDE SEQUENCE [LARGE SCALE GENOMIC DNA]</scope>
    <source>
        <strain evidence="3">1PO1SC</strain>
    </source>
</reference>
<dbReference type="InterPro" id="IPR001736">
    <property type="entry name" value="PLipase_D/transphosphatidylase"/>
</dbReference>
<evidence type="ECO:0000259" key="1">
    <source>
        <dbReference type="PROSITE" id="PS50035"/>
    </source>
</evidence>
<dbReference type="PROSITE" id="PS50035">
    <property type="entry name" value="PLD"/>
    <property type="match status" value="2"/>
</dbReference>
<dbReference type="Proteomes" id="UP000233343">
    <property type="component" value="Unassembled WGS sequence"/>
</dbReference>
<dbReference type="EMBL" id="PISD01000050">
    <property type="protein sequence ID" value="PKG27071.1"/>
    <property type="molecule type" value="Genomic_DNA"/>
</dbReference>
<dbReference type="PANTHER" id="PTHR21248:SF12">
    <property type="entry name" value="CARDIOLIPIN SYNTHASE C"/>
    <property type="match status" value="1"/>
</dbReference>
<comment type="caution">
    <text evidence="2">The sequence shown here is derived from an EMBL/GenBank/DDBJ whole genome shotgun (WGS) entry which is preliminary data.</text>
</comment>
<dbReference type="AlphaFoldDB" id="A0A2N0ZC14"/>
<dbReference type="PANTHER" id="PTHR21248">
    <property type="entry name" value="CARDIOLIPIN SYNTHASE"/>
    <property type="match status" value="1"/>
</dbReference>
<dbReference type="CDD" id="cd09111">
    <property type="entry name" value="PLDc_ymdC_like_1"/>
    <property type="match status" value="1"/>
</dbReference>
<gene>
    <name evidence="2" type="ORF">CWS20_20595</name>
</gene>
<dbReference type="Gene3D" id="3.30.870.10">
    <property type="entry name" value="Endonuclease Chain A"/>
    <property type="match status" value="2"/>
</dbReference>
<dbReference type="GO" id="GO:0032049">
    <property type="term" value="P:cardiolipin biosynthetic process"/>
    <property type="evidence" value="ECO:0007669"/>
    <property type="project" value="UniProtKB-ARBA"/>
</dbReference>
<name>A0A2N0ZC14_9BACI</name>
<dbReference type="Pfam" id="PF13091">
    <property type="entry name" value="PLDc_2"/>
    <property type="match status" value="2"/>
</dbReference>
<dbReference type="SMART" id="SM00155">
    <property type="entry name" value="PLDc"/>
    <property type="match status" value="2"/>
</dbReference>
<dbReference type="InterPro" id="IPR025202">
    <property type="entry name" value="PLD-like_dom"/>
</dbReference>
<dbReference type="GO" id="GO:0030572">
    <property type="term" value="F:phosphatidyltransferase activity"/>
    <property type="evidence" value="ECO:0007669"/>
    <property type="project" value="UniProtKB-ARBA"/>
</dbReference>
<dbReference type="RefSeq" id="WP_083957416.1">
    <property type="nucleotide sequence ID" value="NZ_PISD01000050.1"/>
</dbReference>
<dbReference type="SUPFAM" id="SSF56024">
    <property type="entry name" value="Phospholipase D/nuclease"/>
    <property type="match status" value="2"/>
</dbReference>
<sequence>MRAKLLKIPLAILFLYFIFILIATTLLIKSPVKNEVNLNQIPSYAIKEQHFDQAQLLEDGFTSGQARLKIIEEAKKTIHIAYYKFYEEETTDLMIGAMFKAADRGVNVRFMLDAMTNYLNRDLKRALAAHPNIELKVYEPFQPLRPGTWQNRLHDKLLIVDEQFVITGGRNLGDKYLAESKMDNFVLDRDVLLYRPNIEDSSVIQHIDQYFLTLWDSPFSKQYKPKLSENDKTKEPKREYMTYYDEMNTFQTVFSNPEFDWDKYTIKVDQTRFLANPIERGKKEPIIFTGLNELFKQAQSSIQIQTPYVIPTKEMKSHTAILPNSEVETDIITNSLNSTPNMLAFSGYLNKKGELIKEANRVYEYEGAFSVHGKSILIDDYTSVIGSFNFDSRSTFINTESIVIIEGKEFAEMLQLAFDDIIKESHLVSENGIMKQPAPTKSAGKELFLNILSKLTVPIQSLL</sequence>
<feature type="domain" description="PLD phosphodiesterase" evidence="1">
    <location>
        <begin position="149"/>
        <end position="176"/>
    </location>
</feature>
<dbReference type="CDD" id="cd09113">
    <property type="entry name" value="PLDc_ymdC_like_2"/>
    <property type="match status" value="1"/>
</dbReference>
<keyword evidence="3" id="KW-1185">Reference proteome</keyword>
<feature type="domain" description="PLD phosphodiesterase" evidence="1">
    <location>
        <begin position="367"/>
        <end position="394"/>
    </location>
</feature>